<proteinExistence type="predicted"/>
<dbReference type="Pfam" id="PF18962">
    <property type="entry name" value="Por_Secre_tail"/>
    <property type="match status" value="1"/>
</dbReference>
<dbReference type="NCBIfam" id="TIGR04183">
    <property type="entry name" value="Por_Secre_tail"/>
    <property type="match status" value="1"/>
</dbReference>
<feature type="chain" id="PRO_5046347187" evidence="2">
    <location>
        <begin position="33"/>
        <end position="432"/>
    </location>
</feature>
<name>A0ABS5S6A6_9FLAO</name>
<dbReference type="Pfam" id="PF19081">
    <property type="entry name" value="Ig_7"/>
    <property type="match status" value="1"/>
</dbReference>
<protein>
    <submittedName>
        <fullName evidence="5">T9SS type A sorting domain-containing protein</fullName>
    </submittedName>
</protein>
<feature type="domain" description="Ig-like" evidence="4">
    <location>
        <begin position="39"/>
        <end position="103"/>
    </location>
</feature>
<evidence type="ECO:0000256" key="2">
    <source>
        <dbReference type="SAM" id="SignalP"/>
    </source>
</evidence>
<dbReference type="RefSeq" id="WP_214112848.1">
    <property type="nucleotide sequence ID" value="NZ_JAHCTB010000003.1"/>
</dbReference>
<evidence type="ECO:0000256" key="1">
    <source>
        <dbReference type="ARBA" id="ARBA00022729"/>
    </source>
</evidence>
<dbReference type="InterPro" id="IPR026444">
    <property type="entry name" value="Secre_tail"/>
</dbReference>
<keyword evidence="1 2" id="KW-0732">Signal</keyword>
<evidence type="ECO:0000313" key="5">
    <source>
        <dbReference type="EMBL" id="MBT0607964.1"/>
    </source>
</evidence>
<evidence type="ECO:0000259" key="4">
    <source>
        <dbReference type="Pfam" id="PF19081"/>
    </source>
</evidence>
<gene>
    <name evidence="5" type="ORF">KIV10_07200</name>
</gene>
<accession>A0ABS5S6A6</accession>
<dbReference type="Proteomes" id="UP001297092">
    <property type="component" value="Unassembled WGS sequence"/>
</dbReference>
<dbReference type="EMBL" id="JAHCTB010000003">
    <property type="protein sequence ID" value="MBT0607964.1"/>
    <property type="molecule type" value="Genomic_DNA"/>
</dbReference>
<feature type="signal peptide" evidence="2">
    <location>
        <begin position="1"/>
        <end position="32"/>
    </location>
</feature>
<dbReference type="InterPro" id="IPR044023">
    <property type="entry name" value="Ig_7"/>
</dbReference>
<evidence type="ECO:0000313" key="6">
    <source>
        <dbReference type="Proteomes" id="UP001297092"/>
    </source>
</evidence>
<comment type="caution">
    <text evidence="5">The sequence shown here is derived from an EMBL/GenBank/DDBJ whole genome shotgun (WGS) entry which is preliminary data.</text>
</comment>
<feature type="domain" description="Secretion system C-terminal sorting" evidence="3">
    <location>
        <begin position="363"/>
        <end position="424"/>
    </location>
</feature>
<keyword evidence="6" id="KW-1185">Reference proteome</keyword>
<sequence>MKTNYKKRFISKMAKVGILCLIMFSTSPILHAQGCVDPTITSTGGPGTICEGDTATLTATHDGEVINWYDAQTGGTLLGSGSPFETDALSSTTSFWAESVNNAMGTPQTGAARVAPAGNSSSSVVAATSPWGLAFNADEDFTINSVVVYLASANPGDITVQLKDNTLAILDEITISCPAGNSANPVPFTLDLDFFVPTGTDYNLVASISPTLVREFSSGHPGFPYPIGTLGSVFGGTINDNDTNATLYYFFYNWTVTPGETCTSDRAEVLVTVTPSPAAPVAESPQTFETGETLADLEVTGENLIFYSDEDGNNEIPITTVLEDGTTYYVSQTVDGCEGDLLPILVQLNLGVQDESFGSLTYFPNPVTTSLKISNSEVIESVIVRNILGQTILTKDNGSLEFEVDMSALQAGNYMVSIFTKFNSKTINVVKK</sequence>
<organism evidence="5 6">
    <name type="scientific">Aequorivita echinoideorum</name>
    <dbReference type="NCBI Taxonomy" id="1549647"/>
    <lineage>
        <taxon>Bacteria</taxon>
        <taxon>Pseudomonadati</taxon>
        <taxon>Bacteroidota</taxon>
        <taxon>Flavobacteriia</taxon>
        <taxon>Flavobacteriales</taxon>
        <taxon>Flavobacteriaceae</taxon>
        <taxon>Aequorivita</taxon>
    </lineage>
</organism>
<evidence type="ECO:0000259" key="3">
    <source>
        <dbReference type="Pfam" id="PF18962"/>
    </source>
</evidence>
<reference evidence="5 6" key="1">
    <citation type="submission" date="2021-05" db="EMBL/GenBank/DDBJ databases">
        <title>Aequorivita echinoideorum JCM 30378 genome.</title>
        <authorList>
            <person name="Zhang H."/>
            <person name="Li C."/>
        </authorList>
    </citation>
    <scope>NUCLEOTIDE SEQUENCE [LARGE SCALE GENOMIC DNA]</scope>
    <source>
        <strain evidence="5 6">JCM30378</strain>
    </source>
</reference>